<evidence type="ECO:0000313" key="3">
    <source>
        <dbReference type="Proteomes" id="UP000002051"/>
    </source>
</evidence>
<sequence length="280" mass="31604">MGANMVLLKAEDPQVIEEVDHRSDPWWRGIFKSVKRWAPNLMAKHRVVWLRIFGLPLHVWEEQTFKHLGGFFWLRPAKIFVGQAQAYQSLAWPGLFPTLMARVCVWSSSLAFINEKLRLEVTGAVFYVWVVEEVVSGHVEADGPAIVEQNMSVVREDGTNEIGGGQACVEGVSEVLCGGKKREVLGEVAPLMLTERNIPFIGPIQFVGPLQDACGMELGEASCKLQVNNREVGRVNSHVRFISEDFGRSMKGMFCKQLNRGTRRNLEVENLFRRKLVILL</sequence>
<dbReference type="EnsemblPlants" id="AES87875">
    <property type="protein sequence ID" value="AES87875"/>
    <property type="gene ID" value="MTR_4g036270"/>
</dbReference>
<accession>G7JRF6</accession>
<dbReference type="HOGENOM" id="CLU_995228_0_0_1"/>
<evidence type="ECO:0000313" key="1">
    <source>
        <dbReference type="EMBL" id="AES87875.1"/>
    </source>
</evidence>
<evidence type="ECO:0008006" key="4">
    <source>
        <dbReference type="Google" id="ProtNLM"/>
    </source>
</evidence>
<keyword evidence="3" id="KW-1185">Reference proteome</keyword>
<protein>
    <recommendedName>
        <fullName evidence="4">DUF4283 domain protein</fullName>
    </recommendedName>
</protein>
<dbReference type="PaxDb" id="3880-AES87875"/>
<reference evidence="1 3" key="1">
    <citation type="journal article" date="2011" name="Nature">
        <title>The Medicago genome provides insight into the evolution of rhizobial symbioses.</title>
        <authorList>
            <person name="Young N.D."/>
            <person name="Debelle F."/>
            <person name="Oldroyd G.E."/>
            <person name="Geurts R."/>
            <person name="Cannon S.B."/>
            <person name="Udvardi M.K."/>
            <person name="Benedito V.A."/>
            <person name="Mayer K.F."/>
            <person name="Gouzy J."/>
            <person name="Schoof H."/>
            <person name="Van de Peer Y."/>
            <person name="Proost S."/>
            <person name="Cook D.R."/>
            <person name="Meyers B.C."/>
            <person name="Spannagl M."/>
            <person name="Cheung F."/>
            <person name="De Mita S."/>
            <person name="Krishnakumar V."/>
            <person name="Gundlach H."/>
            <person name="Zhou S."/>
            <person name="Mudge J."/>
            <person name="Bharti A.K."/>
            <person name="Murray J.D."/>
            <person name="Naoumkina M.A."/>
            <person name="Rosen B."/>
            <person name="Silverstein K.A."/>
            <person name="Tang H."/>
            <person name="Rombauts S."/>
            <person name="Zhao P.X."/>
            <person name="Zhou P."/>
            <person name="Barbe V."/>
            <person name="Bardou P."/>
            <person name="Bechner M."/>
            <person name="Bellec A."/>
            <person name="Berger A."/>
            <person name="Berges H."/>
            <person name="Bidwell S."/>
            <person name="Bisseling T."/>
            <person name="Choisne N."/>
            <person name="Couloux A."/>
            <person name="Denny R."/>
            <person name="Deshpande S."/>
            <person name="Dai X."/>
            <person name="Doyle J.J."/>
            <person name="Dudez A.M."/>
            <person name="Farmer A.D."/>
            <person name="Fouteau S."/>
            <person name="Franken C."/>
            <person name="Gibelin C."/>
            <person name="Gish J."/>
            <person name="Goldstein S."/>
            <person name="Gonzalez A.J."/>
            <person name="Green P.J."/>
            <person name="Hallab A."/>
            <person name="Hartog M."/>
            <person name="Hua A."/>
            <person name="Humphray S.J."/>
            <person name="Jeong D.H."/>
            <person name="Jing Y."/>
            <person name="Jocker A."/>
            <person name="Kenton S.M."/>
            <person name="Kim D.J."/>
            <person name="Klee K."/>
            <person name="Lai H."/>
            <person name="Lang C."/>
            <person name="Lin S."/>
            <person name="Macmil S.L."/>
            <person name="Magdelenat G."/>
            <person name="Matthews L."/>
            <person name="McCorrison J."/>
            <person name="Monaghan E.L."/>
            <person name="Mun J.H."/>
            <person name="Najar F.Z."/>
            <person name="Nicholson C."/>
            <person name="Noirot C."/>
            <person name="O'Bleness M."/>
            <person name="Paule C.R."/>
            <person name="Poulain J."/>
            <person name="Prion F."/>
            <person name="Qin B."/>
            <person name="Qu C."/>
            <person name="Retzel E.F."/>
            <person name="Riddle C."/>
            <person name="Sallet E."/>
            <person name="Samain S."/>
            <person name="Samson N."/>
            <person name="Sanders I."/>
            <person name="Saurat O."/>
            <person name="Scarpelli C."/>
            <person name="Schiex T."/>
            <person name="Segurens B."/>
            <person name="Severin A.J."/>
            <person name="Sherrier D.J."/>
            <person name="Shi R."/>
            <person name="Sims S."/>
            <person name="Singer S.R."/>
            <person name="Sinharoy S."/>
            <person name="Sterck L."/>
            <person name="Viollet A."/>
            <person name="Wang B.B."/>
            <person name="Wang K."/>
            <person name="Wang M."/>
            <person name="Wang X."/>
            <person name="Warfsmann J."/>
            <person name="Weissenbach J."/>
            <person name="White D.D."/>
            <person name="White J.D."/>
            <person name="Wiley G.B."/>
            <person name="Wincker P."/>
            <person name="Xing Y."/>
            <person name="Yang L."/>
            <person name="Yao Z."/>
            <person name="Ying F."/>
            <person name="Zhai J."/>
            <person name="Zhou L."/>
            <person name="Zuber A."/>
            <person name="Denarie J."/>
            <person name="Dixon R.A."/>
            <person name="May G.D."/>
            <person name="Schwartz D.C."/>
            <person name="Rogers J."/>
            <person name="Quetier F."/>
            <person name="Town C.D."/>
            <person name="Roe B.A."/>
        </authorList>
    </citation>
    <scope>NUCLEOTIDE SEQUENCE [LARGE SCALE GENOMIC DNA]</scope>
    <source>
        <strain evidence="1">A17</strain>
        <strain evidence="2 3">cv. Jemalong A17</strain>
    </source>
</reference>
<reference evidence="2" key="3">
    <citation type="submission" date="2015-04" db="UniProtKB">
        <authorList>
            <consortium name="EnsemblPlants"/>
        </authorList>
    </citation>
    <scope>IDENTIFICATION</scope>
    <source>
        <strain evidence="2">cv. Jemalong A17</strain>
    </source>
</reference>
<name>G7JRF6_MEDTR</name>
<organism evidence="1 3">
    <name type="scientific">Medicago truncatula</name>
    <name type="common">Barrel medic</name>
    <name type="synonym">Medicago tribuloides</name>
    <dbReference type="NCBI Taxonomy" id="3880"/>
    <lineage>
        <taxon>Eukaryota</taxon>
        <taxon>Viridiplantae</taxon>
        <taxon>Streptophyta</taxon>
        <taxon>Embryophyta</taxon>
        <taxon>Tracheophyta</taxon>
        <taxon>Spermatophyta</taxon>
        <taxon>Magnoliopsida</taxon>
        <taxon>eudicotyledons</taxon>
        <taxon>Gunneridae</taxon>
        <taxon>Pentapetalae</taxon>
        <taxon>rosids</taxon>
        <taxon>fabids</taxon>
        <taxon>Fabales</taxon>
        <taxon>Fabaceae</taxon>
        <taxon>Papilionoideae</taxon>
        <taxon>50 kb inversion clade</taxon>
        <taxon>NPAAA clade</taxon>
        <taxon>Hologalegina</taxon>
        <taxon>IRL clade</taxon>
        <taxon>Trifolieae</taxon>
        <taxon>Medicago</taxon>
    </lineage>
</organism>
<dbReference type="PANTHER" id="PTHR34427">
    <property type="entry name" value="DUF4283 DOMAIN PROTEIN"/>
    <property type="match status" value="1"/>
</dbReference>
<dbReference type="AlphaFoldDB" id="G7JRF6"/>
<dbReference type="Proteomes" id="UP000002051">
    <property type="component" value="Chromosome 4"/>
</dbReference>
<reference evidence="1 3" key="2">
    <citation type="journal article" date="2014" name="BMC Genomics">
        <title>An improved genome release (version Mt4.0) for the model legume Medicago truncatula.</title>
        <authorList>
            <person name="Tang H."/>
            <person name="Krishnakumar V."/>
            <person name="Bidwell S."/>
            <person name="Rosen B."/>
            <person name="Chan A."/>
            <person name="Zhou S."/>
            <person name="Gentzbittel L."/>
            <person name="Childs K.L."/>
            <person name="Yandell M."/>
            <person name="Gundlach H."/>
            <person name="Mayer K.F."/>
            <person name="Schwartz D.C."/>
            <person name="Town C.D."/>
        </authorList>
    </citation>
    <scope>GENOME REANNOTATION</scope>
    <source>
        <strain evidence="2 3">cv. Jemalong A17</strain>
    </source>
</reference>
<evidence type="ECO:0000313" key="2">
    <source>
        <dbReference type="EnsemblPlants" id="AES87875"/>
    </source>
</evidence>
<gene>
    <name evidence="1" type="ordered locus">MTR_4g036270</name>
</gene>
<dbReference type="EMBL" id="CM001220">
    <property type="protein sequence ID" value="AES87875.1"/>
    <property type="molecule type" value="Genomic_DNA"/>
</dbReference>
<proteinExistence type="predicted"/>
<dbReference type="PANTHER" id="PTHR34427:SF5">
    <property type="entry name" value="DUF4283 DOMAIN-CONTAINING PROTEIN"/>
    <property type="match status" value="1"/>
</dbReference>